<feature type="domain" description="ASPIC/UnbV" evidence="3">
    <location>
        <begin position="559"/>
        <end position="624"/>
    </location>
</feature>
<dbReference type="OrthoDB" id="100785at2"/>
<organism evidence="4 5">
    <name type="scientific">Catenovulum maritimum</name>
    <dbReference type="NCBI Taxonomy" id="1513271"/>
    <lineage>
        <taxon>Bacteria</taxon>
        <taxon>Pseudomonadati</taxon>
        <taxon>Pseudomonadota</taxon>
        <taxon>Gammaproteobacteria</taxon>
        <taxon>Alteromonadales</taxon>
        <taxon>Alteromonadaceae</taxon>
        <taxon>Catenovulum</taxon>
    </lineage>
</organism>
<dbReference type="Pfam" id="PF13517">
    <property type="entry name" value="FG-GAP_3"/>
    <property type="match status" value="2"/>
</dbReference>
<evidence type="ECO:0000256" key="2">
    <source>
        <dbReference type="SAM" id="SignalP"/>
    </source>
</evidence>
<dbReference type="Pfam" id="PF07593">
    <property type="entry name" value="UnbV_ASPIC"/>
    <property type="match status" value="1"/>
</dbReference>
<dbReference type="InterPro" id="IPR013517">
    <property type="entry name" value="FG-GAP"/>
</dbReference>
<accession>A0A0J8GW83</accession>
<feature type="signal peptide" evidence="2">
    <location>
        <begin position="1"/>
        <end position="26"/>
    </location>
</feature>
<dbReference type="PATRIC" id="fig|1513271.3.peg.479"/>
<dbReference type="Proteomes" id="UP000037600">
    <property type="component" value="Unassembled WGS sequence"/>
</dbReference>
<dbReference type="InterPro" id="IPR011519">
    <property type="entry name" value="UnbV_ASPIC"/>
</dbReference>
<keyword evidence="1 2" id="KW-0732">Signal</keyword>
<comment type="caution">
    <text evidence="4">The sequence shown here is derived from an EMBL/GenBank/DDBJ whole genome shotgun (WGS) entry which is preliminary data.</text>
</comment>
<evidence type="ECO:0000259" key="3">
    <source>
        <dbReference type="Pfam" id="PF07593"/>
    </source>
</evidence>
<keyword evidence="5" id="KW-1185">Reference proteome</keyword>
<protein>
    <recommendedName>
        <fullName evidence="3">ASPIC/UnbV domain-containing protein</fullName>
    </recommendedName>
</protein>
<sequence length="627" mass="69009">MKSTRLSTLLLSLVCSSAIVSCVSNNQNQINDENSSLFVKTEGVIPFTKEMQRKWGAAVVADLDLNGWEDVITTQHGTNALIYWNEGGQFTDPTVLINGDTHGLAVSDYDGDGKVNIIVAQGGGDGGNPRRPVYFSVDQDRKITRLGTFDHFTPSRGRSVKFVEANNDEKLDLFATGYAPKKAKELTTNQLYLNNGTTFTDPHTLRKANDPLSMKALTTDINNDGIIDIFTFGGKDLTLSIGLGAGKYKDSTTELLGELAKTKHVNNITDIDYDNDGDFDLFFVRSPYQFEEEAYYDPINKNLAFFAFRDKFNFENINIEGNELIIENIQETYATYDIQLGKNRTVVTPERKEKYTGGKLVIKSEEAQGWPEGETLKGMHIGYMGDGTWRIGGYVKSRLSAVVKNVISQPEELRRKPLPAMLLENQNGQFVDVTKAMGINISEQTVSATAADFNNDGYIDLAISPYGNMALPVEHFVLINNAGKSFTKHANAGLISDEIGATGVGISTIDYNHDGRMDIIFGNERGRWYLAKNQLSERELGNYLTVKVTASPDKHAQPIGARVTISACGIQQTQLVGASGDGFHHMLNNRMHFGIGRCDKADSVQITWANGEQKIIKNVKAGASVSS</sequence>
<dbReference type="SUPFAM" id="SSF69318">
    <property type="entry name" value="Integrin alpha N-terminal domain"/>
    <property type="match status" value="2"/>
</dbReference>
<dbReference type="PROSITE" id="PS51257">
    <property type="entry name" value="PROKAR_LIPOPROTEIN"/>
    <property type="match status" value="1"/>
</dbReference>
<dbReference type="PANTHER" id="PTHR16026:SF0">
    <property type="entry name" value="CARTILAGE ACIDIC PROTEIN 1"/>
    <property type="match status" value="1"/>
</dbReference>
<dbReference type="PANTHER" id="PTHR16026">
    <property type="entry name" value="CARTILAGE ACIDIC PROTEIN 1"/>
    <property type="match status" value="1"/>
</dbReference>
<evidence type="ECO:0000256" key="1">
    <source>
        <dbReference type="ARBA" id="ARBA00022729"/>
    </source>
</evidence>
<name>A0A0J8GW83_9ALTE</name>
<feature type="chain" id="PRO_5005298815" description="ASPIC/UnbV domain-containing protein" evidence="2">
    <location>
        <begin position="27"/>
        <end position="627"/>
    </location>
</feature>
<dbReference type="STRING" id="1513271.XM47_02260"/>
<reference evidence="4 5" key="1">
    <citation type="submission" date="2015-04" db="EMBL/GenBank/DDBJ databases">
        <title>Draft Genome Sequence of the Novel Agar-Digesting Marine Bacterium Q1.</title>
        <authorList>
            <person name="Li Y."/>
            <person name="Li D."/>
            <person name="Chen G."/>
            <person name="Du Z."/>
        </authorList>
    </citation>
    <scope>NUCLEOTIDE SEQUENCE [LARGE SCALE GENOMIC DNA]</scope>
    <source>
        <strain evidence="4 5">Q1</strain>
    </source>
</reference>
<dbReference type="InterPro" id="IPR028994">
    <property type="entry name" value="Integrin_alpha_N"/>
</dbReference>
<dbReference type="EMBL" id="LAZL01000002">
    <property type="protein sequence ID" value="KMT67025.1"/>
    <property type="molecule type" value="Genomic_DNA"/>
</dbReference>
<dbReference type="InterPro" id="IPR027039">
    <property type="entry name" value="Crtac1"/>
</dbReference>
<proteinExistence type="predicted"/>
<evidence type="ECO:0000313" key="5">
    <source>
        <dbReference type="Proteomes" id="UP000037600"/>
    </source>
</evidence>
<evidence type="ECO:0000313" key="4">
    <source>
        <dbReference type="EMBL" id="KMT67025.1"/>
    </source>
</evidence>
<dbReference type="AlphaFoldDB" id="A0A0J8GW83"/>
<gene>
    <name evidence="4" type="ORF">XM47_02260</name>
</gene>
<dbReference type="Gene3D" id="2.130.10.130">
    <property type="entry name" value="Integrin alpha, N-terminal"/>
    <property type="match status" value="2"/>
</dbReference>